<organism evidence="1 2">
    <name type="scientific">Elstera cyanobacteriorum</name>
    <dbReference type="NCBI Taxonomy" id="2022747"/>
    <lineage>
        <taxon>Bacteria</taxon>
        <taxon>Pseudomonadati</taxon>
        <taxon>Pseudomonadota</taxon>
        <taxon>Alphaproteobacteria</taxon>
        <taxon>Rhodospirillales</taxon>
        <taxon>Rhodospirillaceae</taxon>
        <taxon>Elstera</taxon>
    </lineage>
</organism>
<keyword evidence="2" id="KW-1185">Reference proteome</keyword>
<dbReference type="SUPFAM" id="SSF53328">
    <property type="entry name" value="Formyltransferase"/>
    <property type="match status" value="1"/>
</dbReference>
<dbReference type="AlphaFoldDB" id="A0A255XQN6"/>
<accession>A0A255XQN6</accession>
<dbReference type="EMBL" id="NOXS01000032">
    <property type="protein sequence ID" value="OYQ18664.1"/>
    <property type="molecule type" value="Genomic_DNA"/>
</dbReference>
<proteinExistence type="predicted"/>
<dbReference type="RefSeq" id="WP_094408927.1">
    <property type="nucleotide sequence ID" value="NZ_NOXS01000032.1"/>
</dbReference>
<dbReference type="OrthoDB" id="9788208at2"/>
<evidence type="ECO:0000313" key="2">
    <source>
        <dbReference type="Proteomes" id="UP000216361"/>
    </source>
</evidence>
<protein>
    <recommendedName>
        <fullName evidence="3">Formyl transferase N-terminal domain-containing protein</fullName>
    </recommendedName>
</protein>
<dbReference type="Gene3D" id="3.40.50.170">
    <property type="entry name" value="Formyl transferase, N-terminal domain"/>
    <property type="match status" value="1"/>
</dbReference>
<sequence>MFDSLILLCPELEARLIRKLLQEWNPSLHFSHCIHKRALSKLSGRTLAKARIISFEFPDIVPETLLATTGYGAFNLHPGSPAYPGWAPALFAAEDRAPVFGATLHGMTAQVDAGPILGTELKRTQAPYEQHAFEKLAYGAAWALLQRFAPDLAALPNIPVARWQQWQGPRRTRRQAEALKRPQLVG</sequence>
<gene>
    <name evidence="1" type="ORF">CHR90_10400</name>
</gene>
<dbReference type="InterPro" id="IPR036477">
    <property type="entry name" value="Formyl_transf_N_sf"/>
</dbReference>
<evidence type="ECO:0008006" key="3">
    <source>
        <dbReference type="Google" id="ProtNLM"/>
    </source>
</evidence>
<comment type="caution">
    <text evidence="1">The sequence shown here is derived from an EMBL/GenBank/DDBJ whole genome shotgun (WGS) entry which is preliminary data.</text>
</comment>
<dbReference type="Proteomes" id="UP000216361">
    <property type="component" value="Unassembled WGS sequence"/>
</dbReference>
<reference evidence="1 2" key="1">
    <citation type="submission" date="2017-07" db="EMBL/GenBank/DDBJ databases">
        <title>Elstera cyanobacteriorum sp. nov., a novel bacterium isolated from cyanobacterial aggregates in a eutrophic lake.</title>
        <authorList>
            <person name="Cai H."/>
        </authorList>
    </citation>
    <scope>NUCLEOTIDE SEQUENCE [LARGE SCALE GENOMIC DNA]</scope>
    <source>
        <strain evidence="1 2">TH019</strain>
    </source>
</reference>
<name>A0A255XQN6_9PROT</name>
<evidence type="ECO:0000313" key="1">
    <source>
        <dbReference type="EMBL" id="OYQ18664.1"/>
    </source>
</evidence>